<dbReference type="Pfam" id="PF17778">
    <property type="entry name" value="WHD_BLACT"/>
    <property type="match status" value="1"/>
</dbReference>
<dbReference type="CDD" id="cd07722">
    <property type="entry name" value="LACTB2-like_MBL-fold"/>
    <property type="match status" value="1"/>
</dbReference>
<keyword evidence="4" id="KW-0378">Hydrolase</keyword>
<feature type="domain" description="Metallo-beta-lactamase" evidence="6">
    <location>
        <begin position="45"/>
        <end position="199"/>
    </location>
</feature>
<dbReference type="GO" id="GO:0044550">
    <property type="term" value="P:secondary metabolite biosynthetic process"/>
    <property type="evidence" value="ECO:0007669"/>
    <property type="project" value="UniProtKB-ARBA"/>
</dbReference>
<evidence type="ECO:0000256" key="3">
    <source>
        <dbReference type="ARBA" id="ARBA00022723"/>
    </source>
</evidence>
<evidence type="ECO:0000259" key="6">
    <source>
        <dbReference type="SMART" id="SM00849"/>
    </source>
</evidence>
<evidence type="ECO:0000256" key="4">
    <source>
        <dbReference type="ARBA" id="ARBA00022801"/>
    </source>
</evidence>
<name>A0A420Y986_9PEZI</name>
<dbReference type="InterPro" id="IPR041516">
    <property type="entry name" value="LACTB2_WH"/>
</dbReference>
<dbReference type="PANTHER" id="PTHR23131:SF0">
    <property type="entry name" value="ENDORIBONUCLEASE LACTB2"/>
    <property type="match status" value="1"/>
</dbReference>
<dbReference type="GO" id="GO:0016787">
    <property type="term" value="F:hydrolase activity"/>
    <property type="evidence" value="ECO:0007669"/>
    <property type="project" value="UniProtKB-KW"/>
</dbReference>
<dbReference type="InterPro" id="IPR047921">
    <property type="entry name" value="LACTB2-like_MBL-fold"/>
</dbReference>
<dbReference type="InterPro" id="IPR001279">
    <property type="entry name" value="Metallo-B-lactamas"/>
</dbReference>
<keyword evidence="3" id="KW-0479">Metal-binding</keyword>
<dbReference type="InterPro" id="IPR036866">
    <property type="entry name" value="RibonucZ/Hydroxyglut_hydro"/>
</dbReference>
<dbReference type="FunFam" id="3.60.15.10:FF:000041">
    <property type="entry name" value="Metallo-beta-lactamase domain protein"/>
    <property type="match status" value="1"/>
</dbReference>
<dbReference type="InterPro" id="IPR050662">
    <property type="entry name" value="Sec-metab_biosynth-thioest"/>
</dbReference>
<comment type="caution">
    <text evidence="7">The sequence shown here is derived from an EMBL/GenBank/DDBJ whole genome shotgun (WGS) entry which is preliminary data.</text>
</comment>
<dbReference type="STRING" id="177199.A0A420Y986"/>
<dbReference type="Gene3D" id="1.10.10.10">
    <property type="entry name" value="Winged helix-like DNA-binding domain superfamily/Winged helix DNA-binding domain"/>
    <property type="match status" value="1"/>
</dbReference>
<dbReference type="PANTHER" id="PTHR23131">
    <property type="entry name" value="ENDORIBONUCLEASE LACTB2"/>
    <property type="match status" value="1"/>
</dbReference>
<proteinExistence type="inferred from homology"/>
<dbReference type="AlphaFoldDB" id="A0A420Y986"/>
<evidence type="ECO:0000313" key="7">
    <source>
        <dbReference type="EMBL" id="RKU44458.1"/>
    </source>
</evidence>
<dbReference type="InterPro" id="IPR036388">
    <property type="entry name" value="WH-like_DNA-bd_sf"/>
</dbReference>
<keyword evidence="5" id="KW-0862">Zinc</keyword>
<dbReference type="Proteomes" id="UP000275385">
    <property type="component" value="Unassembled WGS sequence"/>
</dbReference>
<keyword evidence="8" id="KW-1185">Reference proteome</keyword>
<evidence type="ECO:0000256" key="5">
    <source>
        <dbReference type="ARBA" id="ARBA00022833"/>
    </source>
</evidence>
<dbReference type="FunFam" id="1.10.10.10:FF:000328">
    <property type="entry name" value="Lactamase beta 2"/>
    <property type="match status" value="1"/>
</dbReference>
<organism evidence="7 8">
    <name type="scientific">Coniochaeta pulveracea</name>
    <dbReference type="NCBI Taxonomy" id="177199"/>
    <lineage>
        <taxon>Eukaryota</taxon>
        <taxon>Fungi</taxon>
        <taxon>Dikarya</taxon>
        <taxon>Ascomycota</taxon>
        <taxon>Pezizomycotina</taxon>
        <taxon>Sordariomycetes</taxon>
        <taxon>Sordariomycetidae</taxon>
        <taxon>Coniochaetales</taxon>
        <taxon>Coniochaetaceae</taxon>
        <taxon>Coniochaeta</taxon>
    </lineage>
</organism>
<comment type="similarity">
    <text evidence="2">Belongs to the metallo-beta-lactamase superfamily. Glyoxalase II family.</text>
</comment>
<dbReference type="Gene3D" id="3.60.15.10">
    <property type="entry name" value="Ribonuclease Z/Hydroxyacylglutathione hydrolase-like"/>
    <property type="match status" value="1"/>
</dbReference>
<evidence type="ECO:0000313" key="8">
    <source>
        <dbReference type="Proteomes" id="UP000275385"/>
    </source>
</evidence>
<dbReference type="SMART" id="SM00849">
    <property type="entry name" value="Lactamase_B"/>
    <property type="match status" value="1"/>
</dbReference>
<accession>A0A420Y986</accession>
<dbReference type="GO" id="GO:0046872">
    <property type="term" value="F:metal ion binding"/>
    <property type="evidence" value="ECO:0007669"/>
    <property type="project" value="UniProtKB-KW"/>
</dbReference>
<dbReference type="Pfam" id="PF00753">
    <property type="entry name" value="Lactamase_B"/>
    <property type="match status" value="2"/>
</dbReference>
<comment type="cofactor">
    <cofactor evidence="1">
        <name>Zn(2+)</name>
        <dbReference type="ChEBI" id="CHEBI:29105"/>
    </cofactor>
</comment>
<evidence type="ECO:0000256" key="2">
    <source>
        <dbReference type="ARBA" id="ARBA00006759"/>
    </source>
</evidence>
<reference evidence="7 8" key="1">
    <citation type="submission" date="2018-08" db="EMBL/GenBank/DDBJ databases">
        <title>Draft genome of the lignicolous fungus Coniochaeta pulveracea.</title>
        <authorList>
            <person name="Borstlap C.J."/>
            <person name="De Witt R.N."/>
            <person name="Botha A."/>
            <person name="Volschenk H."/>
        </authorList>
    </citation>
    <scope>NUCLEOTIDE SEQUENCE [LARGE SCALE GENOMIC DNA]</scope>
    <source>
        <strain evidence="7 8">CAB683</strain>
    </source>
</reference>
<dbReference type="EMBL" id="QVQW01000030">
    <property type="protein sequence ID" value="RKU44458.1"/>
    <property type="molecule type" value="Genomic_DNA"/>
</dbReference>
<protein>
    <recommendedName>
        <fullName evidence="6">Metallo-beta-lactamase domain-containing protein</fullName>
    </recommendedName>
</protein>
<evidence type="ECO:0000256" key="1">
    <source>
        <dbReference type="ARBA" id="ARBA00001947"/>
    </source>
</evidence>
<dbReference type="SUPFAM" id="SSF56281">
    <property type="entry name" value="Metallo-hydrolase/oxidoreductase"/>
    <property type="match status" value="1"/>
</dbReference>
<gene>
    <name evidence="7" type="ORF">DL546_001438</name>
</gene>
<sequence length="299" mass="32962">MRAVRTATSTYKMAVQLAQLPEVERLSPTCIRILGGNPGKFTLQGTNTYLLGTGPNRLLIDTGEGKPHWISVLKRTLAEEKAHITHALLTHWHHDHVSGVQDLLSISPDTKVFKNQPESGQLDITDGQKFEVEGATLTAVHTPGHTVDHMVFLLAEEDAMFTADNVLGHGTAVFEDLGTYLNSLEKMKPLFKGRAYPGHGPVLGDGPAKIAEYIHHRRQREEQVIQTLKSNKGDVSAAGAEDDAWDVMELVKIIYQDVPDTLHPAAAGGVIQVLRKLEKEGKVSLEDGRWRLRGRRSPL</sequence>
<dbReference type="OrthoDB" id="17458at2759"/>